<dbReference type="RefSeq" id="WP_034710486.1">
    <property type="nucleotide sequence ID" value="NZ_JPRH01000003.1"/>
</dbReference>
<organism evidence="2 3">
    <name type="scientific">Chryseobacterium soli</name>
    <dbReference type="NCBI Taxonomy" id="445961"/>
    <lineage>
        <taxon>Bacteria</taxon>
        <taxon>Pseudomonadati</taxon>
        <taxon>Bacteroidota</taxon>
        <taxon>Flavobacteriia</taxon>
        <taxon>Flavobacteriales</taxon>
        <taxon>Weeksellaceae</taxon>
        <taxon>Chryseobacterium group</taxon>
        <taxon>Chryseobacterium</taxon>
    </lineage>
</organism>
<dbReference type="AlphaFoldDB" id="A0A086A7V4"/>
<feature type="transmembrane region" description="Helical" evidence="1">
    <location>
        <begin position="20"/>
        <end position="42"/>
    </location>
</feature>
<feature type="transmembrane region" description="Helical" evidence="1">
    <location>
        <begin position="148"/>
        <end position="169"/>
    </location>
</feature>
<reference evidence="2 3" key="1">
    <citation type="submission" date="2014-07" db="EMBL/GenBank/DDBJ databases">
        <title>Genome of Chryseobacterium soli DSM 19298.</title>
        <authorList>
            <person name="Stropko S.J."/>
            <person name="Pipes S.E."/>
            <person name="Newman J."/>
        </authorList>
    </citation>
    <scope>NUCLEOTIDE SEQUENCE [LARGE SCALE GENOMIC DNA]</scope>
    <source>
        <strain evidence="2 3">DSM 19298</strain>
    </source>
</reference>
<feature type="transmembrane region" description="Helical" evidence="1">
    <location>
        <begin position="54"/>
        <end position="80"/>
    </location>
</feature>
<evidence type="ECO:0000256" key="1">
    <source>
        <dbReference type="SAM" id="Phobius"/>
    </source>
</evidence>
<evidence type="ECO:0000313" key="3">
    <source>
        <dbReference type="Proteomes" id="UP000028705"/>
    </source>
</evidence>
<gene>
    <name evidence="2" type="ORF">IW15_08230</name>
</gene>
<keyword evidence="1" id="KW-1133">Transmembrane helix</keyword>
<sequence>MKKCNNRLFNAVLPLFFFEWWYILIAFVAVIIVETFILSKFFRIKFKFIWHEVLIMNIFSTLGGFLIQGIIRLLLGISIFNNFENYSEFPLLDIIFGNVAYPVNSKITNEIIFDLIISLLITLAISIFMEYYSIKRNKIFNDLKKHKILKGVVIVNATSYILLSIWLFYKLNHF</sequence>
<dbReference type="STRING" id="445961.IW15_08230"/>
<keyword evidence="1" id="KW-0472">Membrane</keyword>
<protein>
    <submittedName>
        <fullName evidence="2">Uncharacterized protein</fullName>
    </submittedName>
</protein>
<dbReference type="OrthoDB" id="9933297at2"/>
<keyword evidence="3" id="KW-1185">Reference proteome</keyword>
<feature type="transmembrane region" description="Helical" evidence="1">
    <location>
        <begin position="111"/>
        <end position="128"/>
    </location>
</feature>
<dbReference type="Proteomes" id="UP000028705">
    <property type="component" value="Unassembled WGS sequence"/>
</dbReference>
<dbReference type="EMBL" id="JPRH01000003">
    <property type="protein sequence ID" value="KFF12768.1"/>
    <property type="molecule type" value="Genomic_DNA"/>
</dbReference>
<name>A0A086A7V4_9FLAO</name>
<evidence type="ECO:0000313" key="2">
    <source>
        <dbReference type="EMBL" id="KFF12768.1"/>
    </source>
</evidence>
<comment type="caution">
    <text evidence="2">The sequence shown here is derived from an EMBL/GenBank/DDBJ whole genome shotgun (WGS) entry which is preliminary data.</text>
</comment>
<accession>A0A086A7V4</accession>
<keyword evidence="1" id="KW-0812">Transmembrane</keyword>
<proteinExistence type="predicted"/>